<feature type="compositionally biased region" description="Polar residues" evidence="1">
    <location>
        <begin position="62"/>
        <end position="76"/>
    </location>
</feature>
<dbReference type="InterPro" id="IPR025330">
    <property type="entry name" value="DUF4236"/>
</dbReference>
<dbReference type="Proteomes" id="UP001595630">
    <property type="component" value="Unassembled WGS sequence"/>
</dbReference>
<organism evidence="4 5">
    <name type="scientific">Stutzerimonas tarimensis</name>
    <dbReference type="NCBI Taxonomy" id="1507735"/>
    <lineage>
        <taxon>Bacteria</taxon>
        <taxon>Pseudomonadati</taxon>
        <taxon>Pseudomonadota</taxon>
        <taxon>Gammaproteobacteria</taxon>
        <taxon>Pseudomonadales</taxon>
        <taxon>Pseudomonadaceae</taxon>
        <taxon>Stutzerimonas</taxon>
    </lineage>
</organism>
<keyword evidence="5" id="KW-1185">Reference proteome</keyword>
<dbReference type="RefSeq" id="WP_386367593.1">
    <property type="nucleotide sequence ID" value="NZ_JBHRXZ010000033.1"/>
</dbReference>
<evidence type="ECO:0000256" key="1">
    <source>
        <dbReference type="SAM" id="MobiDB-lite"/>
    </source>
</evidence>
<gene>
    <name evidence="4" type="ORF">ACFOMF_18240</name>
</gene>
<name>A0ABV7TB41_9GAMM</name>
<evidence type="ECO:0000313" key="5">
    <source>
        <dbReference type="Proteomes" id="UP001595630"/>
    </source>
</evidence>
<feature type="transmembrane region" description="Helical" evidence="2">
    <location>
        <begin position="119"/>
        <end position="136"/>
    </location>
</feature>
<comment type="caution">
    <text evidence="4">The sequence shown here is derived from an EMBL/GenBank/DDBJ whole genome shotgun (WGS) entry which is preliminary data.</text>
</comment>
<sequence length="348" mass="37926">MGQSFSRSISFGLVRFNFSEQGIGVSVVVPGLRAGIGMRGAYIRGGLGSFQYRRSIGPPVRETTTPRKTAQPSSGSRIVEDSNVINTTEHEVKSVLELQDSTSDALLQSMNEQTSKRPGWPLAAVGLLALFVLLLWGTSWHAAVYLATFVAFVAITGWLFWRDQLGKLTVLFYEPDQATSALFDQLCTVLSEAANARKLRSIASTSRYADPKYSAGADQGVQLGDARLVLGHAPGVVANVQVPILASKRTTLAFYPDCILAFQENAVGSIDYANFSAVSSVIRFVENDSLAPDATVVDKTWQYVNKKGGPDRRFKKNRELPYMRLQSAESLDSRWAGYALCRVKAGGL</sequence>
<dbReference type="Pfam" id="PF14020">
    <property type="entry name" value="DUF4236"/>
    <property type="match status" value="1"/>
</dbReference>
<evidence type="ECO:0000259" key="3">
    <source>
        <dbReference type="Pfam" id="PF14020"/>
    </source>
</evidence>
<keyword evidence="2" id="KW-0812">Transmembrane</keyword>
<feature type="domain" description="DUF4236" evidence="3">
    <location>
        <begin position="4"/>
        <end position="53"/>
    </location>
</feature>
<keyword evidence="2" id="KW-1133">Transmembrane helix</keyword>
<accession>A0ABV7TB41</accession>
<keyword evidence="2" id="KW-0472">Membrane</keyword>
<proteinExistence type="predicted"/>
<protein>
    <submittedName>
        <fullName evidence="4">DUF4236 domain-containing protein</fullName>
    </submittedName>
</protein>
<evidence type="ECO:0000256" key="2">
    <source>
        <dbReference type="SAM" id="Phobius"/>
    </source>
</evidence>
<reference evidence="5" key="1">
    <citation type="journal article" date="2019" name="Int. J. Syst. Evol. Microbiol.">
        <title>The Global Catalogue of Microorganisms (GCM) 10K type strain sequencing project: providing services to taxonomists for standard genome sequencing and annotation.</title>
        <authorList>
            <consortium name="The Broad Institute Genomics Platform"/>
            <consortium name="The Broad Institute Genome Sequencing Center for Infectious Disease"/>
            <person name="Wu L."/>
            <person name="Ma J."/>
        </authorList>
    </citation>
    <scope>NUCLEOTIDE SEQUENCE [LARGE SCALE GENOMIC DNA]</scope>
    <source>
        <strain evidence="5">KCTC 42447</strain>
    </source>
</reference>
<dbReference type="EMBL" id="JBHRXZ010000033">
    <property type="protein sequence ID" value="MFC3609708.1"/>
    <property type="molecule type" value="Genomic_DNA"/>
</dbReference>
<evidence type="ECO:0000313" key="4">
    <source>
        <dbReference type="EMBL" id="MFC3609708.1"/>
    </source>
</evidence>
<feature type="transmembrane region" description="Helical" evidence="2">
    <location>
        <begin position="142"/>
        <end position="161"/>
    </location>
</feature>
<feature type="region of interest" description="Disordered" evidence="1">
    <location>
        <begin position="56"/>
        <end position="76"/>
    </location>
</feature>